<keyword evidence="5 21" id="KW-0964">Secreted</keyword>
<dbReference type="GeneID" id="104585680"/>
<dbReference type="STRING" id="4432.A0A1U7YQ23"/>
<dbReference type="InterPro" id="IPR002016">
    <property type="entry name" value="Haem_peroxidase"/>
</dbReference>
<keyword evidence="7 21" id="KW-0349">Heme</keyword>
<reference evidence="24" key="1">
    <citation type="submission" date="2025-08" db="UniProtKB">
        <authorList>
            <consortium name="RefSeq"/>
        </authorList>
    </citation>
    <scope>IDENTIFICATION</scope>
</reference>
<evidence type="ECO:0000256" key="5">
    <source>
        <dbReference type="ARBA" id="ARBA00022525"/>
    </source>
</evidence>
<dbReference type="CDD" id="cd00693">
    <property type="entry name" value="secretory_peroxidase"/>
    <property type="match status" value="1"/>
</dbReference>
<dbReference type="PRINTS" id="PR00461">
    <property type="entry name" value="PLPEROXIDASE"/>
</dbReference>
<dbReference type="AlphaFoldDB" id="A0A1U7YQ23"/>
<feature type="binding site" evidence="17">
    <location>
        <position position="162"/>
    </location>
    <ligand>
        <name>substrate</name>
    </ligand>
</feature>
<evidence type="ECO:0000256" key="17">
    <source>
        <dbReference type="PIRSR" id="PIRSR600823-2"/>
    </source>
</evidence>
<feature type="disulfide bond" evidence="20">
    <location>
        <begin position="199"/>
        <end position="232"/>
    </location>
</feature>
<dbReference type="FunFam" id="1.10.420.10:FF:000008">
    <property type="entry name" value="Peroxidase"/>
    <property type="match status" value="1"/>
</dbReference>
<evidence type="ECO:0000256" key="20">
    <source>
        <dbReference type="PIRSR" id="PIRSR600823-5"/>
    </source>
</evidence>
<feature type="signal peptide" evidence="21">
    <location>
        <begin position="1"/>
        <end position="23"/>
    </location>
</feature>
<dbReference type="GO" id="GO:0140825">
    <property type="term" value="F:lactoperoxidase activity"/>
    <property type="evidence" value="ECO:0007669"/>
    <property type="project" value="UniProtKB-EC"/>
</dbReference>
<dbReference type="SUPFAM" id="SSF48113">
    <property type="entry name" value="Heme-dependent peroxidases"/>
    <property type="match status" value="1"/>
</dbReference>
<dbReference type="GO" id="GO:0020037">
    <property type="term" value="F:heme binding"/>
    <property type="evidence" value="ECO:0007669"/>
    <property type="project" value="UniProtKB-UniRule"/>
</dbReference>
<feature type="disulfide bond" evidence="20">
    <location>
        <begin position="34"/>
        <end position="114"/>
    </location>
</feature>
<evidence type="ECO:0000256" key="1">
    <source>
        <dbReference type="ARBA" id="ARBA00000189"/>
    </source>
</evidence>
<evidence type="ECO:0000256" key="15">
    <source>
        <dbReference type="ARBA" id="ARBA00023324"/>
    </source>
</evidence>
<feature type="binding site" evidence="18">
    <location>
        <position position="88"/>
    </location>
    <ligand>
        <name>Ca(2+)</name>
        <dbReference type="ChEBI" id="CHEBI:29108"/>
        <label>1</label>
    </ligand>
</feature>
<evidence type="ECO:0000256" key="14">
    <source>
        <dbReference type="ARBA" id="ARBA00023180"/>
    </source>
</evidence>
<comment type="similarity">
    <text evidence="21">Belongs to the peroxidase family. Classical plant (class III) peroxidase subfamily.</text>
</comment>
<keyword evidence="10 18" id="KW-0106">Calcium</keyword>
<feature type="disulfide bond" evidence="20">
    <location>
        <begin position="120"/>
        <end position="322"/>
    </location>
</feature>
<keyword evidence="6 21" id="KW-0575">Peroxidase</keyword>
<feature type="binding site" evidence="18">
    <location>
        <position position="193"/>
    </location>
    <ligand>
        <name>Ca(2+)</name>
        <dbReference type="ChEBI" id="CHEBI:29108"/>
        <label>2</label>
    </ligand>
</feature>
<evidence type="ECO:0000313" key="24">
    <source>
        <dbReference type="RefSeq" id="XP_010240937.1"/>
    </source>
</evidence>
<keyword evidence="9 21" id="KW-0732">Signal</keyword>
<feature type="binding site" description="axial binding residue" evidence="18">
    <location>
        <position position="192"/>
    </location>
    <ligand>
        <name>heme b</name>
        <dbReference type="ChEBI" id="CHEBI:60344"/>
    </ligand>
    <ligandPart>
        <name>Fe</name>
        <dbReference type="ChEBI" id="CHEBI:18248"/>
    </ligandPart>
</feature>
<dbReference type="eggNOG" id="ENOG502QRTP">
    <property type="taxonomic scope" value="Eukaryota"/>
</dbReference>
<comment type="subcellular location">
    <subcellularLocation>
        <location evidence="21">Secreted</location>
    </subcellularLocation>
</comment>
<evidence type="ECO:0000313" key="23">
    <source>
        <dbReference type="Proteomes" id="UP000189703"/>
    </source>
</evidence>
<dbReference type="Proteomes" id="UP000189703">
    <property type="component" value="Unplaced"/>
</dbReference>
<evidence type="ECO:0000256" key="7">
    <source>
        <dbReference type="ARBA" id="ARBA00022617"/>
    </source>
</evidence>
<evidence type="ECO:0000256" key="16">
    <source>
        <dbReference type="PIRSR" id="PIRSR600823-1"/>
    </source>
</evidence>
<comment type="function">
    <text evidence="2">Removal of H(2)O(2), oxidation of toxic reductants, biosynthesis and degradation of lignin, suberization, auxin catabolism, response to environmental stresses such as wounding, pathogen attack and oxidative stress. These functions might be dependent on each isozyme/isoform in each plant tissue.</text>
</comment>
<evidence type="ECO:0000256" key="6">
    <source>
        <dbReference type="ARBA" id="ARBA00022559"/>
    </source>
</evidence>
<feature type="binding site" evidence="18">
    <location>
        <position position="253"/>
    </location>
    <ligand>
        <name>Ca(2+)</name>
        <dbReference type="ChEBI" id="CHEBI:29108"/>
        <label>2</label>
    </ligand>
</feature>
<keyword evidence="13 20" id="KW-1015">Disulfide bond</keyword>
<feature type="binding site" evidence="18">
    <location>
        <position position="73"/>
    </location>
    <ligand>
        <name>Ca(2+)</name>
        <dbReference type="ChEBI" id="CHEBI:29108"/>
        <label>1</label>
    </ligand>
</feature>
<dbReference type="PROSITE" id="PS00435">
    <property type="entry name" value="PEROXIDASE_1"/>
    <property type="match status" value="1"/>
</dbReference>
<evidence type="ECO:0000256" key="11">
    <source>
        <dbReference type="ARBA" id="ARBA00023002"/>
    </source>
</evidence>
<comment type="cofactor">
    <cofactor evidence="18 21">
        <name>Ca(2+)</name>
        <dbReference type="ChEBI" id="CHEBI:29108"/>
    </cofactor>
    <text evidence="18 21">Binds 2 calcium ions per subunit.</text>
</comment>
<protein>
    <recommendedName>
        <fullName evidence="4 21">Peroxidase</fullName>
        <ecNumber evidence="4 21">1.11.1.7</ecNumber>
    </recommendedName>
</protein>
<evidence type="ECO:0000259" key="22">
    <source>
        <dbReference type="PROSITE" id="PS50873"/>
    </source>
</evidence>
<dbReference type="Gene3D" id="1.10.520.10">
    <property type="match status" value="1"/>
</dbReference>
<evidence type="ECO:0000256" key="2">
    <source>
        <dbReference type="ARBA" id="ARBA00002322"/>
    </source>
</evidence>
<evidence type="ECO:0000256" key="19">
    <source>
        <dbReference type="PIRSR" id="PIRSR600823-4"/>
    </source>
</evidence>
<dbReference type="Gene3D" id="1.10.420.10">
    <property type="entry name" value="Peroxidase, domain 2"/>
    <property type="match status" value="1"/>
</dbReference>
<keyword evidence="12 18" id="KW-0408">Iron</keyword>
<dbReference type="GO" id="GO:0004601">
    <property type="term" value="F:peroxidase activity"/>
    <property type="evidence" value="ECO:0000318"/>
    <property type="project" value="GO_Central"/>
</dbReference>
<dbReference type="PRINTS" id="PR00458">
    <property type="entry name" value="PEROXIDASE"/>
</dbReference>
<dbReference type="InterPro" id="IPR010255">
    <property type="entry name" value="Haem_peroxidase_sf"/>
</dbReference>
<feature type="active site" description="Proton acceptor" evidence="16">
    <location>
        <position position="65"/>
    </location>
</feature>
<dbReference type="InParanoid" id="A0A1U7YQ23"/>
<dbReference type="PANTHER" id="PTHR31235">
    <property type="entry name" value="PEROXIDASE 25-RELATED"/>
    <property type="match status" value="1"/>
</dbReference>
<feature type="binding site" evidence="18">
    <location>
        <position position="71"/>
    </location>
    <ligand>
        <name>Ca(2+)</name>
        <dbReference type="ChEBI" id="CHEBI:29108"/>
        <label>1</label>
    </ligand>
</feature>
<dbReference type="GO" id="GO:0046872">
    <property type="term" value="F:metal ion binding"/>
    <property type="evidence" value="ECO:0007669"/>
    <property type="project" value="UniProtKB-UniRule"/>
</dbReference>
<dbReference type="GO" id="GO:0006950">
    <property type="term" value="P:response to stress"/>
    <property type="evidence" value="ECO:0000318"/>
    <property type="project" value="GO_Central"/>
</dbReference>
<dbReference type="FunFam" id="1.10.520.10:FF:000001">
    <property type="entry name" value="Peroxidase"/>
    <property type="match status" value="1"/>
</dbReference>
<dbReference type="PROSITE" id="PS50873">
    <property type="entry name" value="PEROXIDASE_4"/>
    <property type="match status" value="1"/>
</dbReference>
<feature type="disulfide bond" evidence="20">
    <location>
        <begin position="67"/>
        <end position="72"/>
    </location>
</feature>
<comment type="cofactor">
    <cofactor evidence="18 21">
        <name>heme b</name>
        <dbReference type="ChEBI" id="CHEBI:60344"/>
    </cofactor>
    <text evidence="18 21">Binds 1 heme b (iron(II)-protoporphyrin IX) group per subunit.</text>
</comment>
<organism evidence="23 24">
    <name type="scientific">Nelumbo nucifera</name>
    <name type="common">Sacred lotus</name>
    <dbReference type="NCBI Taxonomy" id="4432"/>
    <lineage>
        <taxon>Eukaryota</taxon>
        <taxon>Viridiplantae</taxon>
        <taxon>Streptophyta</taxon>
        <taxon>Embryophyta</taxon>
        <taxon>Tracheophyta</taxon>
        <taxon>Spermatophyta</taxon>
        <taxon>Magnoliopsida</taxon>
        <taxon>Proteales</taxon>
        <taxon>Nelumbonaceae</taxon>
        <taxon>Nelumbo</taxon>
    </lineage>
</organism>
<evidence type="ECO:0000256" key="18">
    <source>
        <dbReference type="PIRSR" id="PIRSR600823-3"/>
    </source>
</evidence>
<keyword evidence="14" id="KW-0325">Glycoprotein</keyword>
<dbReference type="InterPro" id="IPR019794">
    <property type="entry name" value="Peroxidases_AS"/>
</dbReference>
<proteinExistence type="inferred from homology"/>
<dbReference type="GO" id="GO:0009505">
    <property type="term" value="C:plant-type cell wall"/>
    <property type="evidence" value="ECO:0000318"/>
    <property type="project" value="GO_Central"/>
</dbReference>
<dbReference type="RefSeq" id="XP_010240937.1">
    <property type="nucleotide sequence ID" value="XM_010242635.2"/>
</dbReference>
<dbReference type="Pfam" id="PF00141">
    <property type="entry name" value="peroxidase"/>
    <property type="match status" value="1"/>
</dbReference>
<comment type="catalytic activity">
    <reaction evidence="1 21">
        <text>2 a phenolic donor + H2O2 = 2 a phenolic radical donor + 2 H2O</text>
        <dbReference type="Rhea" id="RHEA:56136"/>
        <dbReference type="ChEBI" id="CHEBI:15377"/>
        <dbReference type="ChEBI" id="CHEBI:16240"/>
        <dbReference type="ChEBI" id="CHEBI:139520"/>
        <dbReference type="ChEBI" id="CHEBI:139521"/>
        <dbReference type="EC" id="1.11.1.7"/>
    </reaction>
</comment>
<feature type="chain" id="PRO_5010397594" description="Peroxidase" evidence="21">
    <location>
        <begin position="24"/>
        <end position="327"/>
    </location>
</feature>
<keyword evidence="15 21" id="KW-0376">Hydrogen peroxide</keyword>
<dbReference type="FunCoup" id="A0A1U7YQ23">
    <property type="interactions" value="210"/>
</dbReference>
<dbReference type="EC" id="1.11.1.7" evidence="4 21"/>
<keyword evidence="11 21" id="KW-0560">Oxidoreductase</keyword>
<dbReference type="OrthoDB" id="2113341at2759"/>
<evidence type="ECO:0000256" key="21">
    <source>
        <dbReference type="RuleBase" id="RU362060"/>
    </source>
</evidence>
<feature type="binding site" evidence="18">
    <location>
        <position position="66"/>
    </location>
    <ligand>
        <name>Ca(2+)</name>
        <dbReference type="ChEBI" id="CHEBI:29108"/>
        <label>1</label>
    </ligand>
</feature>
<evidence type="ECO:0000256" key="3">
    <source>
        <dbReference type="ARBA" id="ARBA00006873"/>
    </source>
</evidence>
<feature type="binding site" evidence="18">
    <location>
        <position position="75"/>
    </location>
    <ligand>
        <name>Ca(2+)</name>
        <dbReference type="ChEBI" id="CHEBI:29108"/>
        <label>1</label>
    </ligand>
</feature>
<keyword evidence="23" id="KW-1185">Reference proteome</keyword>
<accession>A0A1U7YQ23</accession>
<dbReference type="GO" id="GO:0005576">
    <property type="term" value="C:extracellular region"/>
    <property type="evidence" value="ECO:0007669"/>
    <property type="project" value="UniProtKB-SubCell"/>
</dbReference>
<name>A0A1U7YQ23_NELNU</name>
<gene>
    <name evidence="24" type="primary">LOC104585680</name>
</gene>
<dbReference type="PROSITE" id="PS00436">
    <property type="entry name" value="PEROXIDASE_2"/>
    <property type="match status" value="1"/>
</dbReference>
<feature type="binding site" evidence="18">
    <location>
        <position position="245"/>
    </location>
    <ligand>
        <name>Ca(2+)</name>
        <dbReference type="ChEBI" id="CHEBI:29108"/>
        <label>2</label>
    </ligand>
</feature>
<dbReference type="InterPro" id="IPR033905">
    <property type="entry name" value="Secretory_peroxidase"/>
</dbReference>
<evidence type="ECO:0000256" key="12">
    <source>
        <dbReference type="ARBA" id="ARBA00023004"/>
    </source>
</evidence>
<evidence type="ECO:0000256" key="9">
    <source>
        <dbReference type="ARBA" id="ARBA00022729"/>
    </source>
</evidence>
<dbReference type="GO" id="GO:0006979">
    <property type="term" value="P:response to oxidative stress"/>
    <property type="evidence" value="ECO:0007669"/>
    <property type="project" value="UniProtKB-UniRule"/>
</dbReference>
<evidence type="ECO:0000256" key="8">
    <source>
        <dbReference type="ARBA" id="ARBA00022723"/>
    </source>
</evidence>
<evidence type="ECO:0000256" key="10">
    <source>
        <dbReference type="ARBA" id="ARBA00022837"/>
    </source>
</evidence>
<dbReference type="InterPro" id="IPR000823">
    <property type="entry name" value="Peroxidase_pln"/>
</dbReference>
<feature type="site" description="Transition state stabilizer" evidence="19">
    <location>
        <position position="61"/>
    </location>
</feature>
<feature type="binding site" evidence="18">
    <location>
        <position position="69"/>
    </location>
    <ligand>
        <name>Ca(2+)</name>
        <dbReference type="ChEBI" id="CHEBI:29108"/>
        <label>1</label>
    </ligand>
</feature>
<evidence type="ECO:0000256" key="13">
    <source>
        <dbReference type="ARBA" id="ARBA00023157"/>
    </source>
</evidence>
<dbReference type="GO" id="GO:0042744">
    <property type="term" value="P:hydrogen peroxide catabolic process"/>
    <property type="evidence" value="ECO:0007669"/>
    <property type="project" value="UniProtKB-KW"/>
</dbReference>
<dbReference type="OMA" id="PFWRVAT"/>
<evidence type="ECO:0000256" key="4">
    <source>
        <dbReference type="ARBA" id="ARBA00012313"/>
    </source>
</evidence>
<keyword evidence="8 18" id="KW-0479">Metal-binding</keyword>
<dbReference type="InterPro" id="IPR019793">
    <property type="entry name" value="Peroxidases_heam-ligand_BS"/>
</dbReference>
<feature type="domain" description="Plant heme peroxidase family profile" evidence="22">
    <location>
        <begin position="24"/>
        <end position="326"/>
    </location>
</feature>
<sequence>MGNIGCFGIVILGVLCLLGSAQADLKLDFYDKSCPKAEKIVLDFVNKHIHNAPSLAAAFIRMHFHDCFVRGCDASVLLNSTSTNQTAEKNAIPNQTLRGFDFIDRVKSLLEAECPGVVSCADIIALVARDSIVATGGPSWKVPTGRRDGVISNASEALSQIPAPTNNFTTLQKRFSDKGLDVKDLVLLSGAHTIGIAHCPAFSNRLYNFTGVGDQDPALDSEYAANLKAKKCKTPTNNTTIVEMDPGSFRTFDLSYYKLLLKRRGLFVSDSALTTDSTSRSFINQLLQGTLENFYTEFAKSMEKMGQIDVKTGSSGEIRKHCSVVNS</sequence>
<dbReference type="KEGG" id="nnu:104585680"/>
<comment type="similarity">
    <text evidence="3">Belongs to the peroxidase family. Ascorbate peroxidase subfamily.</text>
</comment>